<dbReference type="PRINTS" id="PR00040">
    <property type="entry name" value="HTHMERR"/>
</dbReference>
<gene>
    <name evidence="6" type="ORF">N866_07515</name>
</gene>
<proteinExistence type="predicted"/>
<dbReference type="Pfam" id="PF13411">
    <property type="entry name" value="MerR_1"/>
    <property type="match status" value="1"/>
</dbReference>
<dbReference type="GO" id="GO:0003677">
    <property type="term" value="F:DNA binding"/>
    <property type="evidence" value="ECO:0007669"/>
    <property type="project" value="UniProtKB-KW"/>
</dbReference>
<dbReference type="GO" id="GO:0003700">
    <property type="term" value="F:DNA-binding transcription factor activity"/>
    <property type="evidence" value="ECO:0007669"/>
    <property type="project" value="InterPro"/>
</dbReference>
<sequence>MRIGQLAAASGVTTKAIRFYEKAGVLPAPARQASGYRQYDHGAIERLAFVRAAQAAGLTLRQITDVVSARENSGPPCQHVVDLLEQHAGSLERRIAELTALLAQVRRLGHRATTLDPAQCHPSQVCHVIPPSDGGTPSS</sequence>
<comment type="caution">
    <text evidence="6">The sequence shown here is derived from an EMBL/GenBank/DDBJ whole genome shotgun (WGS) entry which is preliminary data.</text>
</comment>
<dbReference type="SUPFAM" id="SSF46955">
    <property type="entry name" value="Putative DNA-binding domain"/>
    <property type="match status" value="1"/>
</dbReference>
<keyword evidence="1" id="KW-0805">Transcription regulation</keyword>
<dbReference type="EMBL" id="AXCW01000217">
    <property type="protein sequence ID" value="EYR62553.1"/>
    <property type="molecule type" value="Genomic_DNA"/>
</dbReference>
<accession>A0A021VN70</accession>
<reference evidence="6 7" key="1">
    <citation type="submission" date="2014-01" db="EMBL/GenBank/DDBJ databases">
        <title>Actinotalea ferrariae CF5-4.</title>
        <authorList>
            <person name="Chen F."/>
            <person name="Li Y."/>
            <person name="Wang G."/>
        </authorList>
    </citation>
    <scope>NUCLEOTIDE SEQUENCE [LARGE SCALE GENOMIC DNA]</scope>
    <source>
        <strain evidence="6 7">CF5-4</strain>
    </source>
</reference>
<dbReference type="PROSITE" id="PS50937">
    <property type="entry name" value="HTH_MERR_2"/>
    <property type="match status" value="1"/>
</dbReference>
<evidence type="ECO:0000259" key="5">
    <source>
        <dbReference type="PROSITE" id="PS50937"/>
    </source>
</evidence>
<organism evidence="6 7">
    <name type="scientific">Actinotalea ferrariae CF5-4</name>
    <dbReference type="NCBI Taxonomy" id="948458"/>
    <lineage>
        <taxon>Bacteria</taxon>
        <taxon>Bacillati</taxon>
        <taxon>Actinomycetota</taxon>
        <taxon>Actinomycetes</taxon>
        <taxon>Micrococcales</taxon>
        <taxon>Cellulomonadaceae</taxon>
        <taxon>Actinotalea</taxon>
    </lineage>
</organism>
<protein>
    <submittedName>
        <fullName evidence="6">MerR family transcriptional regulator</fullName>
    </submittedName>
</protein>
<dbReference type="Gene3D" id="1.10.1660.10">
    <property type="match status" value="1"/>
</dbReference>
<dbReference type="AlphaFoldDB" id="A0A021VN70"/>
<keyword evidence="7" id="KW-1185">Reference proteome</keyword>
<evidence type="ECO:0000256" key="3">
    <source>
        <dbReference type="ARBA" id="ARBA00023163"/>
    </source>
</evidence>
<dbReference type="PANTHER" id="PTHR30204">
    <property type="entry name" value="REDOX-CYCLING DRUG-SENSING TRANSCRIPTIONAL ACTIVATOR SOXR"/>
    <property type="match status" value="1"/>
</dbReference>
<name>A0A021VN70_9CELL</name>
<dbReference type="InterPro" id="IPR009061">
    <property type="entry name" value="DNA-bd_dom_put_sf"/>
</dbReference>
<dbReference type="Proteomes" id="UP000019753">
    <property type="component" value="Unassembled WGS sequence"/>
</dbReference>
<evidence type="ECO:0000256" key="1">
    <source>
        <dbReference type="ARBA" id="ARBA00023015"/>
    </source>
</evidence>
<dbReference type="PROSITE" id="PS00552">
    <property type="entry name" value="HTH_MERR_1"/>
    <property type="match status" value="1"/>
</dbReference>
<evidence type="ECO:0000256" key="2">
    <source>
        <dbReference type="ARBA" id="ARBA00023125"/>
    </source>
</evidence>
<dbReference type="OrthoDB" id="5242095at2"/>
<dbReference type="PANTHER" id="PTHR30204:SF94">
    <property type="entry name" value="HEAVY METAL-DEPENDENT TRANSCRIPTIONAL REGULATOR HI_0293-RELATED"/>
    <property type="match status" value="1"/>
</dbReference>
<evidence type="ECO:0000313" key="6">
    <source>
        <dbReference type="EMBL" id="EYR62553.1"/>
    </source>
</evidence>
<evidence type="ECO:0000256" key="4">
    <source>
        <dbReference type="SAM" id="Coils"/>
    </source>
</evidence>
<feature type="coiled-coil region" evidence="4">
    <location>
        <begin position="81"/>
        <end position="108"/>
    </location>
</feature>
<dbReference type="RefSeq" id="WP_034227698.1">
    <property type="nucleotide sequence ID" value="NZ_AXCW01000217.1"/>
</dbReference>
<keyword evidence="4" id="KW-0175">Coiled coil</keyword>
<dbReference type="InterPro" id="IPR047057">
    <property type="entry name" value="MerR_fam"/>
</dbReference>
<dbReference type="SMART" id="SM00422">
    <property type="entry name" value="HTH_MERR"/>
    <property type="match status" value="1"/>
</dbReference>
<keyword evidence="3" id="KW-0804">Transcription</keyword>
<evidence type="ECO:0000313" key="7">
    <source>
        <dbReference type="Proteomes" id="UP000019753"/>
    </source>
</evidence>
<feature type="domain" description="HTH merR-type" evidence="5">
    <location>
        <begin position="1"/>
        <end position="69"/>
    </location>
</feature>
<keyword evidence="2" id="KW-0238">DNA-binding</keyword>
<dbReference type="CDD" id="cd04770">
    <property type="entry name" value="HTH_HMRTR"/>
    <property type="match status" value="1"/>
</dbReference>
<dbReference type="InterPro" id="IPR000551">
    <property type="entry name" value="MerR-type_HTH_dom"/>
</dbReference>